<keyword evidence="2" id="KW-0812">Transmembrane</keyword>
<dbReference type="InterPro" id="IPR053008">
    <property type="entry name" value="Phomopsin_biosynth_assoc"/>
</dbReference>
<dbReference type="VEuPathDB" id="FungiDB:PV06_08613"/>
<dbReference type="HOGENOM" id="CLU_066042_4_0_1"/>
<dbReference type="PANTHER" id="PTHR35896">
    <property type="entry name" value="IG-LIKE DOMAIN-CONTAINING PROTEIN"/>
    <property type="match status" value="1"/>
</dbReference>
<feature type="transmembrane region" description="Helical" evidence="2">
    <location>
        <begin position="35"/>
        <end position="60"/>
    </location>
</feature>
<accession>A0A0D2DCB4</accession>
<dbReference type="RefSeq" id="XP_016260276.1">
    <property type="nucleotide sequence ID" value="XM_016409968.1"/>
</dbReference>
<dbReference type="AlphaFoldDB" id="A0A0D2DCB4"/>
<dbReference type="STRING" id="215243.A0A0D2DCB4"/>
<feature type="region of interest" description="Disordered" evidence="1">
    <location>
        <begin position="1"/>
        <end position="24"/>
    </location>
</feature>
<dbReference type="GeneID" id="27360687"/>
<evidence type="ECO:0000313" key="3">
    <source>
        <dbReference type="EMBL" id="KIW40060.1"/>
    </source>
</evidence>
<dbReference type="Proteomes" id="UP000053342">
    <property type="component" value="Unassembled WGS sequence"/>
</dbReference>
<reference evidence="3 4" key="1">
    <citation type="submission" date="2015-01" db="EMBL/GenBank/DDBJ databases">
        <title>The Genome Sequence of Exophiala oligosperma CBS72588.</title>
        <authorList>
            <consortium name="The Broad Institute Genomics Platform"/>
            <person name="Cuomo C."/>
            <person name="de Hoog S."/>
            <person name="Gorbushina A."/>
            <person name="Stielow B."/>
            <person name="Teixiera M."/>
            <person name="Abouelleil A."/>
            <person name="Chapman S.B."/>
            <person name="Priest M."/>
            <person name="Young S.K."/>
            <person name="Wortman J."/>
            <person name="Nusbaum C."/>
            <person name="Birren B."/>
        </authorList>
    </citation>
    <scope>NUCLEOTIDE SEQUENCE [LARGE SCALE GENOMIC DNA]</scope>
    <source>
        <strain evidence="3 4">CBS 72588</strain>
    </source>
</reference>
<gene>
    <name evidence="3" type="ORF">PV06_08613</name>
</gene>
<dbReference type="OrthoDB" id="3501153at2759"/>
<evidence type="ECO:0000256" key="1">
    <source>
        <dbReference type="SAM" id="MobiDB-lite"/>
    </source>
</evidence>
<evidence type="ECO:0000313" key="4">
    <source>
        <dbReference type="Proteomes" id="UP000053342"/>
    </source>
</evidence>
<dbReference type="EMBL" id="KN847339">
    <property type="protein sequence ID" value="KIW40060.1"/>
    <property type="molecule type" value="Genomic_DNA"/>
</dbReference>
<sequence>MALTHDYNPLSGSEDTKDEIDSNSRPPVSIAWSKYILYMLLVACAGFGAAFGTVFALSLLRPGTSDTTASPAATTTSLSADTVLPTASVEHLAGQADETNPLAGKVLDCGYSPTEARAKGCVYDVMMQDWVPEPCYDSLLTERYLARGNYTWYADMNGNVMPDEEMRKGEHSAAWMSGDYHKDHCIFSWEKLIRAMRNNWPISQELVSYDHVLHCQHQTLGEDGHTHKRDGGIGVMAPTNYAKCALYSTWKTDFIPDKHAADTK</sequence>
<keyword evidence="2" id="KW-0472">Membrane</keyword>
<protein>
    <submittedName>
        <fullName evidence="3">Uncharacterized protein</fullName>
    </submittedName>
</protein>
<organism evidence="3 4">
    <name type="scientific">Exophiala oligosperma</name>
    <dbReference type="NCBI Taxonomy" id="215243"/>
    <lineage>
        <taxon>Eukaryota</taxon>
        <taxon>Fungi</taxon>
        <taxon>Dikarya</taxon>
        <taxon>Ascomycota</taxon>
        <taxon>Pezizomycotina</taxon>
        <taxon>Eurotiomycetes</taxon>
        <taxon>Chaetothyriomycetidae</taxon>
        <taxon>Chaetothyriales</taxon>
        <taxon>Herpotrichiellaceae</taxon>
        <taxon>Exophiala</taxon>
    </lineage>
</organism>
<keyword evidence="2" id="KW-1133">Transmembrane helix</keyword>
<proteinExistence type="predicted"/>
<keyword evidence="4" id="KW-1185">Reference proteome</keyword>
<dbReference type="PANTHER" id="PTHR35896:SF3">
    <property type="entry name" value="MAJOR FACILITATOR SUPERFAMILY TRANSPORTER"/>
    <property type="match status" value="1"/>
</dbReference>
<evidence type="ECO:0000256" key="2">
    <source>
        <dbReference type="SAM" id="Phobius"/>
    </source>
</evidence>
<name>A0A0D2DCB4_9EURO</name>